<dbReference type="FunFam" id="3.40.50.300:FF:000991">
    <property type="entry name" value="Dephospho-CoA kinase"/>
    <property type="match status" value="1"/>
</dbReference>
<evidence type="ECO:0000256" key="6">
    <source>
        <dbReference type="ARBA" id="ARBA00022840"/>
    </source>
</evidence>
<evidence type="ECO:0000256" key="9">
    <source>
        <dbReference type="NCBIfam" id="TIGR00152"/>
    </source>
</evidence>
<keyword evidence="5 8" id="KW-0418">Kinase</keyword>
<dbReference type="GO" id="GO:0004140">
    <property type="term" value="F:dephospho-CoA kinase activity"/>
    <property type="evidence" value="ECO:0007669"/>
    <property type="project" value="UniProtKB-UniRule"/>
</dbReference>
<reference evidence="11" key="2">
    <citation type="journal article" date="2023" name="Biology">
        <title>Prokaryotic Life Associated with Coal-Fire Gas Vents Revealed by Metagenomics.</title>
        <authorList>
            <person name="Kadnikov V.V."/>
            <person name="Mardanov A.V."/>
            <person name="Beletsky A.V."/>
            <person name="Karnachuk O.V."/>
            <person name="Ravin N.V."/>
        </authorList>
    </citation>
    <scope>NUCLEOTIDE SEQUENCE</scope>
    <source>
        <strain evidence="11">Bu02</strain>
    </source>
</reference>
<evidence type="ECO:0000256" key="8">
    <source>
        <dbReference type="HAMAP-Rule" id="MF_00376"/>
    </source>
</evidence>
<proteinExistence type="inferred from homology"/>
<gene>
    <name evidence="8" type="primary">coaE</name>
    <name evidence="11" type="ORF">IMF26_08440</name>
</gene>
<feature type="region of interest" description="Disordered" evidence="10">
    <location>
        <begin position="173"/>
        <end position="201"/>
    </location>
</feature>
<keyword evidence="4 8" id="KW-0547">Nucleotide-binding</keyword>
<keyword evidence="7 8" id="KW-0173">Coenzyme A biosynthesis</keyword>
<name>A0AAT9LBC4_9FIRM</name>
<accession>A0AAT9LBC4</accession>
<dbReference type="EC" id="2.7.1.24" evidence="8 9"/>
<dbReference type="EMBL" id="CP062796">
    <property type="protein sequence ID" value="QUL98078.1"/>
    <property type="molecule type" value="Genomic_DNA"/>
</dbReference>
<keyword evidence="3 8" id="KW-0808">Transferase</keyword>
<feature type="binding site" evidence="8">
    <location>
        <begin position="21"/>
        <end position="26"/>
    </location>
    <ligand>
        <name>ATP</name>
        <dbReference type="ChEBI" id="CHEBI:30616"/>
    </ligand>
</feature>
<comment type="subcellular location">
    <subcellularLocation>
        <location evidence="8">Cytoplasm</location>
    </subcellularLocation>
</comment>
<dbReference type="InterPro" id="IPR001977">
    <property type="entry name" value="Depp_CoAkinase"/>
</dbReference>
<dbReference type="HAMAP" id="MF_00376">
    <property type="entry name" value="Dephospho_CoA_kinase"/>
    <property type="match status" value="1"/>
</dbReference>
<evidence type="ECO:0000256" key="1">
    <source>
        <dbReference type="ARBA" id="ARBA00009018"/>
    </source>
</evidence>
<dbReference type="CDD" id="cd02022">
    <property type="entry name" value="DPCK"/>
    <property type="match status" value="1"/>
</dbReference>
<dbReference type="Pfam" id="PF01121">
    <property type="entry name" value="CoaE"/>
    <property type="match status" value="1"/>
</dbReference>
<sequence length="216" mass="24220">MRCDEPKRKGTYVIGLTGGIASGKSTVSRFLSRLGAVVIDVDVIAREVTSQGSMGLRRIVEAFGQEFLFPDGSLDRKKLAQLVFHDKGALELLNSIVHPLVMERVEDILEALSRKSQIEGVKTVVVLDAPLLLEAGADRLVDEVWVVSVDEKTQMERLMKREGFSREEALSRIRSQMPQKEKEKRADRIIDNSKTPEETEKMVKAAWTDLKRKISG</sequence>
<comment type="function">
    <text evidence="8">Catalyzes the phosphorylation of the 3'-hydroxyl group of dephosphocoenzyme A to form coenzyme A.</text>
</comment>
<comment type="catalytic activity">
    <reaction evidence="8">
        <text>3'-dephospho-CoA + ATP = ADP + CoA + H(+)</text>
        <dbReference type="Rhea" id="RHEA:18245"/>
        <dbReference type="ChEBI" id="CHEBI:15378"/>
        <dbReference type="ChEBI" id="CHEBI:30616"/>
        <dbReference type="ChEBI" id="CHEBI:57287"/>
        <dbReference type="ChEBI" id="CHEBI:57328"/>
        <dbReference type="ChEBI" id="CHEBI:456216"/>
        <dbReference type="EC" id="2.7.1.24"/>
    </reaction>
</comment>
<protein>
    <recommendedName>
        <fullName evidence="8 9">Dephospho-CoA kinase</fullName>
        <ecNumber evidence="8 9">2.7.1.24</ecNumber>
    </recommendedName>
    <alternativeName>
        <fullName evidence="8">Dephosphocoenzyme A kinase</fullName>
    </alternativeName>
</protein>
<evidence type="ECO:0000256" key="7">
    <source>
        <dbReference type="ARBA" id="ARBA00022993"/>
    </source>
</evidence>
<comment type="similarity">
    <text evidence="1 8">Belongs to the CoaE family.</text>
</comment>
<evidence type="ECO:0000313" key="11">
    <source>
        <dbReference type="EMBL" id="QUL98078.1"/>
    </source>
</evidence>
<dbReference type="GO" id="GO:0005524">
    <property type="term" value="F:ATP binding"/>
    <property type="evidence" value="ECO:0007669"/>
    <property type="project" value="UniProtKB-UniRule"/>
</dbReference>
<evidence type="ECO:0000256" key="10">
    <source>
        <dbReference type="SAM" id="MobiDB-lite"/>
    </source>
</evidence>
<keyword evidence="2 8" id="KW-0963">Cytoplasm</keyword>
<dbReference type="PROSITE" id="PS51219">
    <property type="entry name" value="DPCK"/>
    <property type="match status" value="1"/>
</dbReference>
<dbReference type="PANTHER" id="PTHR10695">
    <property type="entry name" value="DEPHOSPHO-COA KINASE-RELATED"/>
    <property type="match status" value="1"/>
</dbReference>
<dbReference type="PANTHER" id="PTHR10695:SF46">
    <property type="entry name" value="BIFUNCTIONAL COENZYME A SYNTHASE-RELATED"/>
    <property type="match status" value="1"/>
</dbReference>
<dbReference type="GO" id="GO:0015937">
    <property type="term" value="P:coenzyme A biosynthetic process"/>
    <property type="evidence" value="ECO:0007669"/>
    <property type="project" value="UniProtKB-UniRule"/>
</dbReference>
<dbReference type="NCBIfam" id="TIGR00152">
    <property type="entry name" value="dephospho-CoA kinase"/>
    <property type="match status" value="1"/>
</dbReference>
<dbReference type="KEGG" id="fcz:IMF26_08440"/>
<dbReference type="Gene3D" id="3.40.50.300">
    <property type="entry name" value="P-loop containing nucleotide triphosphate hydrolases"/>
    <property type="match status" value="1"/>
</dbReference>
<keyword evidence="6 8" id="KW-0067">ATP-binding</keyword>
<reference evidence="11" key="1">
    <citation type="submission" date="2020-10" db="EMBL/GenBank/DDBJ databases">
        <authorList>
            <person name="Kadnikov V."/>
            <person name="Beletsky A.V."/>
            <person name="Mardanov A.V."/>
            <person name="Karnachuk O.V."/>
            <person name="Ravin N.V."/>
        </authorList>
    </citation>
    <scope>NUCLEOTIDE SEQUENCE</scope>
    <source>
        <strain evidence="11">Bu02</strain>
    </source>
</reference>
<comment type="pathway">
    <text evidence="8">Cofactor biosynthesis; coenzyme A biosynthesis; CoA from (R)-pantothenate: step 5/5.</text>
</comment>
<organism evidence="11">
    <name type="scientific">Candidatus Fermentithermobacillus carboniphilus</name>
    <dbReference type="NCBI Taxonomy" id="3085328"/>
    <lineage>
        <taxon>Bacteria</taxon>
        <taxon>Bacillati</taxon>
        <taxon>Bacillota</taxon>
        <taxon>Candidatus Fermentithermobacillia</taxon>
        <taxon>Candidatus Fermentithermobacillales</taxon>
        <taxon>Candidatus Fermentithermobacillaceae</taxon>
        <taxon>Candidatus Fermentithermobacillus</taxon>
    </lineage>
</organism>
<evidence type="ECO:0000256" key="5">
    <source>
        <dbReference type="ARBA" id="ARBA00022777"/>
    </source>
</evidence>
<dbReference type="GO" id="GO:0005737">
    <property type="term" value="C:cytoplasm"/>
    <property type="evidence" value="ECO:0007669"/>
    <property type="project" value="UniProtKB-SubCell"/>
</dbReference>
<feature type="compositionally biased region" description="Basic and acidic residues" evidence="10">
    <location>
        <begin position="179"/>
        <end position="201"/>
    </location>
</feature>
<evidence type="ECO:0000256" key="3">
    <source>
        <dbReference type="ARBA" id="ARBA00022679"/>
    </source>
</evidence>
<dbReference type="SUPFAM" id="SSF52540">
    <property type="entry name" value="P-loop containing nucleoside triphosphate hydrolases"/>
    <property type="match status" value="1"/>
</dbReference>
<evidence type="ECO:0000256" key="4">
    <source>
        <dbReference type="ARBA" id="ARBA00022741"/>
    </source>
</evidence>
<evidence type="ECO:0000256" key="2">
    <source>
        <dbReference type="ARBA" id="ARBA00022490"/>
    </source>
</evidence>
<dbReference type="InterPro" id="IPR027417">
    <property type="entry name" value="P-loop_NTPase"/>
</dbReference>
<dbReference type="AlphaFoldDB" id="A0AAT9LBC4"/>